<sequence length="56" mass="6637">HRPPRGYLIGNNFQPFHLETRPTLAAMSMKKESDLEMEEIWDHKKQCIIWADISLI</sequence>
<comment type="caution">
    <text evidence="1">The sequence shown here is derived from an EMBL/GenBank/DDBJ whole genome shotgun (WGS) entry which is preliminary data.</text>
</comment>
<dbReference type="EMBL" id="JASAOG010000060">
    <property type="protein sequence ID" value="KAK0056615.1"/>
    <property type="molecule type" value="Genomic_DNA"/>
</dbReference>
<evidence type="ECO:0000313" key="2">
    <source>
        <dbReference type="Proteomes" id="UP001233172"/>
    </source>
</evidence>
<evidence type="ECO:0000313" key="1">
    <source>
        <dbReference type="EMBL" id="KAK0056615.1"/>
    </source>
</evidence>
<organism evidence="1 2">
    <name type="scientific">Biomphalaria pfeifferi</name>
    <name type="common">Bloodfluke planorb</name>
    <name type="synonym">Freshwater snail</name>
    <dbReference type="NCBI Taxonomy" id="112525"/>
    <lineage>
        <taxon>Eukaryota</taxon>
        <taxon>Metazoa</taxon>
        <taxon>Spiralia</taxon>
        <taxon>Lophotrochozoa</taxon>
        <taxon>Mollusca</taxon>
        <taxon>Gastropoda</taxon>
        <taxon>Heterobranchia</taxon>
        <taxon>Euthyneura</taxon>
        <taxon>Panpulmonata</taxon>
        <taxon>Hygrophila</taxon>
        <taxon>Lymnaeoidea</taxon>
        <taxon>Planorbidae</taxon>
        <taxon>Biomphalaria</taxon>
    </lineage>
</organism>
<name>A0AAD8F9W0_BIOPF</name>
<protein>
    <submittedName>
        <fullName evidence="1">Uncharacterized protein</fullName>
    </submittedName>
</protein>
<keyword evidence="2" id="KW-1185">Reference proteome</keyword>
<dbReference type="AlphaFoldDB" id="A0AAD8F9W0"/>
<dbReference type="Proteomes" id="UP001233172">
    <property type="component" value="Unassembled WGS sequence"/>
</dbReference>
<proteinExistence type="predicted"/>
<gene>
    <name evidence="1" type="ORF">Bpfe_013833</name>
</gene>
<reference evidence="1" key="1">
    <citation type="journal article" date="2023" name="PLoS Negl. Trop. Dis.">
        <title>A genome sequence for Biomphalaria pfeifferi, the major vector snail for the human-infecting parasite Schistosoma mansoni.</title>
        <authorList>
            <person name="Bu L."/>
            <person name="Lu L."/>
            <person name="Laidemitt M.R."/>
            <person name="Zhang S.M."/>
            <person name="Mutuku M."/>
            <person name="Mkoji G."/>
            <person name="Steinauer M."/>
            <person name="Loker E.S."/>
        </authorList>
    </citation>
    <scope>NUCLEOTIDE SEQUENCE</scope>
    <source>
        <strain evidence="1">KasaAsao</strain>
    </source>
</reference>
<accession>A0AAD8F9W0</accession>
<reference evidence="1" key="2">
    <citation type="submission" date="2023-04" db="EMBL/GenBank/DDBJ databases">
        <authorList>
            <person name="Bu L."/>
            <person name="Lu L."/>
            <person name="Laidemitt M.R."/>
            <person name="Zhang S.M."/>
            <person name="Mutuku M."/>
            <person name="Mkoji G."/>
            <person name="Steinauer M."/>
            <person name="Loker E.S."/>
        </authorList>
    </citation>
    <scope>NUCLEOTIDE SEQUENCE</scope>
    <source>
        <strain evidence="1">KasaAsao</strain>
        <tissue evidence="1">Whole Snail</tissue>
    </source>
</reference>
<feature type="non-terminal residue" evidence="1">
    <location>
        <position position="1"/>
    </location>
</feature>